<name>A0A7J8NLK1_9ROSI</name>
<comment type="caution">
    <text evidence="1">The sequence shown here is derived from an EMBL/GenBank/DDBJ whole genome shotgun (WGS) entry which is preliminary data.</text>
</comment>
<dbReference type="AlphaFoldDB" id="A0A7J8NLK1"/>
<keyword evidence="2" id="KW-1185">Reference proteome</keyword>
<gene>
    <name evidence="1" type="ORF">Golob_027378</name>
</gene>
<accession>A0A7J8NLK1</accession>
<proteinExistence type="predicted"/>
<evidence type="ECO:0000313" key="2">
    <source>
        <dbReference type="Proteomes" id="UP000593572"/>
    </source>
</evidence>
<reference evidence="1 2" key="1">
    <citation type="journal article" date="2019" name="Genome Biol. Evol.">
        <title>Insights into the evolution of the New World diploid cottons (Gossypium, subgenus Houzingenia) based on genome sequencing.</title>
        <authorList>
            <person name="Grover C.E."/>
            <person name="Arick M.A. 2nd"/>
            <person name="Thrash A."/>
            <person name="Conover J.L."/>
            <person name="Sanders W.S."/>
            <person name="Peterson D.G."/>
            <person name="Frelichowski J.E."/>
            <person name="Scheffler J.A."/>
            <person name="Scheffler B.E."/>
            <person name="Wendel J.F."/>
        </authorList>
    </citation>
    <scope>NUCLEOTIDE SEQUENCE [LARGE SCALE GENOMIC DNA]</scope>
    <source>
        <strain evidence="1">157</strain>
        <tissue evidence="1">Leaf</tissue>
    </source>
</reference>
<sequence>MLEFVGSYTEDPHHVKLLVFNDSLGAVVYPSIYIAIEPWTTPEKYFHFWVMNGEAWTKQFSIESVPELLNIVVSLNPVRWPDGQGVYCLRCDLSSNRASRVT</sequence>
<evidence type="ECO:0000313" key="1">
    <source>
        <dbReference type="EMBL" id="MBA0577733.1"/>
    </source>
</evidence>
<feature type="non-terminal residue" evidence="1">
    <location>
        <position position="1"/>
    </location>
</feature>
<protein>
    <submittedName>
        <fullName evidence="1">Uncharacterized protein</fullName>
    </submittedName>
</protein>
<dbReference type="Proteomes" id="UP000593572">
    <property type="component" value="Unassembled WGS sequence"/>
</dbReference>
<dbReference type="EMBL" id="JABEZX010356957">
    <property type="protein sequence ID" value="MBA0577733.1"/>
    <property type="molecule type" value="Genomic_DNA"/>
</dbReference>
<organism evidence="1 2">
    <name type="scientific">Gossypium lobatum</name>
    <dbReference type="NCBI Taxonomy" id="34289"/>
    <lineage>
        <taxon>Eukaryota</taxon>
        <taxon>Viridiplantae</taxon>
        <taxon>Streptophyta</taxon>
        <taxon>Embryophyta</taxon>
        <taxon>Tracheophyta</taxon>
        <taxon>Spermatophyta</taxon>
        <taxon>Magnoliopsida</taxon>
        <taxon>eudicotyledons</taxon>
        <taxon>Gunneridae</taxon>
        <taxon>Pentapetalae</taxon>
        <taxon>rosids</taxon>
        <taxon>malvids</taxon>
        <taxon>Malvales</taxon>
        <taxon>Malvaceae</taxon>
        <taxon>Malvoideae</taxon>
        <taxon>Gossypium</taxon>
    </lineage>
</organism>